<dbReference type="Proteomes" id="UP001500897">
    <property type="component" value="Unassembled WGS sequence"/>
</dbReference>
<proteinExistence type="predicted"/>
<organism evidence="2 3">
    <name type="scientific">Kitasatospora saccharophila</name>
    <dbReference type="NCBI Taxonomy" id="407973"/>
    <lineage>
        <taxon>Bacteria</taxon>
        <taxon>Bacillati</taxon>
        <taxon>Actinomycetota</taxon>
        <taxon>Actinomycetes</taxon>
        <taxon>Kitasatosporales</taxon>
        <taxon>Streptomycetaceae</taxon>
        <taxon>Kitasatospora</taxon>
    </lineage>
</organism>
<reference evidence="3" key="1">
    <citation type="journal article" date="2019" name="Int. J. Syst. Evol. Microbiol.">
        <title>The Global Catalogue of Microorganisms (GCM) 10K type strain sequencing project: providing services to taxonomists for standard genome sequencing and annotation.</title>
        <authorList>
            <consortium name="The Broad Institute Genomics Platform"/>
            <consortium name="The Broad Institute Genome Sequencing Center for Infectious Disease"/>
            <person name="Wu L."/>
            <person name="Ma J."/>
        </authorList>
    </citation>
    <scope>NUCLEOTIDE SEQUENCE [LARGE SCALE GENOMIC DNA]</scope>
    <source>
        <strain evidence="3">JCM 14559</strain>
    </source>
</reference>
<dbReference type="EMBL" id="BAAANS010000092">
    <property type="protein sequence ID" value="GAA2123275.1"/>
    <property type="molecule type" value="Genomic_DNA"/>
</dbReference>
<gene>
    <name evidence="2" type="ORF">GCM10009759_74250</name>
</gene>
<comment type="caution">
    <text evidence="2">The sequence shown here is derived from an EMBL/GenBank/DDBJ whole genome shotgun (WGS) entry which is preliminary data.</text>
</comment>
<keyword evidence="3" id="KW-1185">Reference proteome</keyword>
<evidence type="ECO:0000313" key="3">
    <source>
        <dbReference type="Proteomes" id="UP001500897"/>
    </source>
</evidence>
<sequence>MHPGPHPVQNPVDHLPVVPPPATTPVADRQERPQPFPLGICQITPPHARINDQDK</sequence>
<name>A0ABP5JVD5_9ACTN</name>
<protein>
    <submittedName>
        <fullName evidence="2">Uncharacterized protein</fullName>
    </submittedName>
</protein>
<evidence type="ECO:0000256" key="1">
    <source>
        <dbReference type="SAM" id="MobiDB-lite"/>
    </source>
</evidence>
<accession>A0ABP5JVD5</accession>
<feature type="region of interest" description="Disordered" evidence="1">
    <location>
        <begin position="1"/>
        <end position="55"/>
    </location>
</feature>
<evidence type="ECO:0000313" key="2">
    <source>
        <dbReference type="EMBL" id="GAA2123275.1"/>
    </source>
</evidence>